<evidence type="ECO:0000313" key="2">
    <source>
        <dbReference type="Proteomes" id="UP000275078"/>
    </source>
</evidence>
<dbReference type="EMBL" id="ML119922">
    <property type="protein sequence ID" value="RPA71509.1"/>
    <property type="molecule type" value="Genomic_DNA"/>
</dbReference>
<dbReference type="Proteomes" id="UP000275078">
    <property type="component" value="Unassembled WGS sequence"/>
</dbReference>
<proteinExistence type="predicted"/>
<dbReference type="AlphaFoldDB" id="A0A3N4HAB1"/>
<evidence type="ECO:0000313" key="1">
    <source>
        <dbReference type="EMBL" id="RPA71509.1"/>
    </source>
</evidence>
<protein>
    <submittedName>
        <fullName evidence="1">Uncharacterized protein</fullName>
    </submittedName>
</protein>
<name>A0A3N4HAB1_ASCIM</name>
<accession>A0A3N4HAB1</accession>
<organism evidence="1 2">
    <name type="scientific">Ascobolus immersus RN42</name>
    <dbReference type="NCBI Taxonomy" id="1160509"/>
    <lineage>
        <taxon>Eukaryota</taxon>
        <taxon>Fungi</taxon>
        <taxon>Dikarya</taxon>
        <taxon>Ascomycota</taxon>
        <taxon>Pezizomycotina</taxon>
        <taxon>Pezizomycetes</taxon>
        <taxon>Pezizales</taxon>
        <taxon>Ascobolaceae</taxon>
        <taxon>Ascobolus</taxon>
    </lineage>
</organism>
<keyword evidence="2" id="KW-1185">Reference proteome</keyword>
<gene>
    <name evidence="1" type="ORF">BJ508DRAFT_315541</name>
</gene>
<sequence length="343" mass="37342">MIAASVKDAYAEQDYSTLIQRSSFLAASDISVLSADPPPQQRQRQGPEFSFDPSAYEIEDRTSFAVDQFAEGFAQPESEAQHGFYSSSLFFATIAFFTDPTAFIISLAFTLPCMLSSCGAGLARSAGVGPGESPWKYALSQRIPSTSKKTLPQSEKIALMSEPLPSQLEGMPPSEGCSCWRTCLIEVFADKKSNALARVIWNVFTMERLKAGEDVFPWCMEQLALLRCTGLVEPSQQLQTFYNCFGKPLQEVFPTPEGFPKSNYLSALLAKTQSYKDRIAAERVSMQALQTQVADQSKQLSDLLAALKQQLSLAMSSLPATTVASAAFGPTISLPAGFPAILQ</sequence>
<reference evidence="1 2" key="1">
    <citation type="journal article" date="2018" name="Nat. Ecol. Evol.">
        <title>Pezizomycetes genomes reveal the molecular basis of ectomycorrhizal truffle lifestyle.</title>
        <authorList>
            <person name="Murat C."/>
            <person name="Payen T."/>
            <person name="Noel B."/>
            <person name="Kuo A."/>
            <person name="Morin E."/>
            <person name="Chen J."/>
            <person name="Kohler A."/>
            <person name="Krizsan K."/>
            <person name="Balestrini R."/>
            <person name="Da Silva C."/>
            <person name="Montanini B."/>
            <person name="Hainaut M."/>
            <person name="Levati E."/>
            <person name="Barry K.W."/>
            <person name="Belfiori B."/>
            <person name="Cichocki N."/>
            <person name="Clum A."/>
            <person name="Dockter R.B."/>
            <person name="Fauchery L."/>
            <person name="Guy J."/>
            <person name="Iotti M."/>
            <person name="Le Tacon F."/>
            <person name="Lindquist E.A."/>
            <person name="Lipzen A."/>
            <person name="Malagnac F."/>
            <person name="Mello A."/>
            <person name="Molinier V."/>
            <person name="Miyauchi S."/>
            <person name="Poulain J."/>
            <person name="Riccioni C."/>
            <person name="Rubini A."/>
            <person name="Sitrit Y."/>
            <person name="Splivallo R."/>
            <person name="Traeger S."/>
            <person name="Wang M."/>
            <person name="Zifcakova L."/>
            <person name="Wipf D."/>
            <person name="Zambonelli A."/>
            <person name="Paolocci F."/>
            <person name="Nowrousian M."/>
            <person name="Ottonello S."/>
            <person name="Baldrian P."/>
            <person name="Spatafora J.W."/>
            <person name="Henrissat B."/>
            <person name="Nagy L.G."/>
            <person name="Aury J.M."/>
            <person name="Wincker P."/>
            <person name="Grigoriev I.V."/>
            <person name="Bonfante P."/>
            <person name="Martin F.M."/>
        </authorList>
    </citation>
    <scope>NUCLEOTIDE SEQUENCE [LARGE SCALE GENOMIC DNA]</scope>
    <source>
        <strain evidence="1 2">RN42</strain>
    </source>
</reference>